<dbReference type="PANTHER" id="PTHR21301:SF10">
    <property type="entry name" value="REVERSE TRANSCRIPTASE DOMAIN-CONTAINING PROTEIN"/>
    <property type="match status" value="1"/>
</dbReference>
<name>A0ABN8RCJ1_9CNID</name>
<dbReference type="EMBL" id="CALNXK010000205">
    <property type="protein sequence ID" value="CAH3175877.1"/>
    <property type="molecule type" value="Genomic_DNA"/>
</dbReference>
<gene>
    <name evidence="2" type="ORF">PLOB_00017278</name>
</gene>
<reference evidence="2 3" key="1">
    <citation type="submission" date="2022-05" db="EMBL/GenBank/DDBJ databases">
        <authorList>
            <consortium name="Genoscope - CEA"/>
            <person name="William W."/>
        </authorList>
    </citation>
    <scope>NUCLEOTIDE SEQUENCE [LARGE SCALE GENOMIC DNA]</scope>
</reference>
<keyword evidence="3" id="KW-1185">Reference proteome</keyword>
<dbReference type="InterPro" id="IPR000305">
    <property type="entry name" value="GIY-YIG_endonuc"/>
</dbReference>
<dbReference type="InterPro" id="IPR058912">
    <property type="entry name" value="HTH_animal"/>
</dbReference>
<dbReference type="Pfam" id="PF26215">
    <property type="entry name" value="HTH_animal"/>
    <property type="match status" value="1"/>
</dbReference>
<sequence>MEVANNNKLPFIGMELTKIGKRLETCVYRKTTNKGLLLHYQSHVDARYKRSLLMTMLNRAHCLSSSPDIFAEECDNLRGIFLKLKFPEKLINSTITRFIESRNQQQVRDVQRNAPVRIILPFKDQRSADIVRRQLSDLGKKINSDIRPVFTSKKIADDIRVAEAKSPLINQQCVVYEFKCDLCDADYVGYTRRHLFQRIVEHKHSAIGKHLRDSLNQENKDLTEQFTILKKCRGKFECLIYEMLFIQEKKPKLNTQSDSIKAKLFST</sequence>
<accession>A0ABN8RCJ1</accession>
<proteinExistence type="predicted"/>
<dbReference type="PANTHER" id="PTHR21301">
    <property type="entry name" value="REVERSE TRANSCRIPTASE"/>
    <property type="match status" value="1"/>
</dbReference>
<feature type="domain" description="GIY-YIG" evidence="1">
    <location>
        <begin position="171"/>
        <end position="255"/>
    </location>
</feature>
<dbReference type="InterPro" id="IPR035901">
    <property type="entry name" value="GIY-YIG_endonuc_sf"/>
</dbReference>
<protein>
    <recommendedName>
        <fullName evidence="1">GIY-YIG domain-containing protein</fullName>
    </recommendedName>
</protein>
<comment type="caution">
    <text evidence="2">The sequence shown here is derived from an EMBL/GenBank/DDBJ whole genome shotgun (WGS) entry which is preliminary data.</text>
</comment>
<dbReference type="SUPFAM" id="SSF82771">
    <property type="entry name" value="GIY-YIG endonuclease"/>
    <property type="match status" value="1"/>
</dbReference>
<evidence type="ECO:0000313" key="3">
    <source>
        <dbReference type="Proteomes" id="UP001159405"/>
    </source>
</evidence>
<dbReference type="PROSITE" id="PS50164">
    <property type="entry name" value="GIY_YIG"/>
    <property type="match status" value="1"/>
</dbReference>
<evidence type="ECO:0000259" key="1">
    <source>
        <dbReference type="PROSITE" id="PS50164"/>
    </source>
</evidence>
<organism evidence="2 3">
    <name type="scientific">Porites lobata</name>
    <dbReference type="NCBI Taxonomy" id="104759"/>
    <lineage>
        <taxon>Eukaryota</taxon>
        <taxon>Metazoa</taxon>
        <taxon>Cnidaria</taxon>
        <taxon>Anthozoa</taxon>
        <taxon>Hexacorallia</taxon>
        <taxon>Scleractinia</taxon>
        <taxon>Fungiina</taxon>
        <taxon>Poritidae</taxon>
        <taxon>Porites</taxon>
    </lineage>
</organism>
<dbReference type="Pfam" id="PF01541">
    <property type="entry name" value="GIY-YIG"/>
    <property type="match status" value="1"/>
</dbReference>
<evidence type="ECO:0000313" key="2">
    <source>
        <dbReference type="EMBL" id="CAH3175877.1"/>
    </source>
</evidence>
<dbReference type="Proteomes" id="UP001159405">
    <property type="component" value="Unassembled WGS sequence"/>
</dbReference>